<proteinExistence type="predicted"/>
<name>A0A087H242_ARAAL</name>
<reference evidence="3" key="1">
    <citation type="journal article" date="2015" name="Nat. Plants">
        <title>Genome expansion of Arabis alpina linked with retrotransposition and reduced symmetric DNA methylation.</title>
        <authorList>
            <person name="Willing E.M."/>
            <person name="Rawat V."/>
            <person name="Mandakova T."/>
            <person name="Maumus F."/>
            <person name="James G.V."/>
            <person name="Nordstroem K.J."/>
            <person name="Becker C."/>
            <person name="Warthmann N."/>
            <person name="Chica C."/>
            <person name="Szarzynska B."/>
            <person name="Zytnicki M."/>
            <person name="Albani M.C."/>
            <person name="Kiefer C."/>
            <person name="Bergonzi S."/>
            <person name="Castaings L."/>
            <person name="Mateos J.L."/>
            <person name="Berns M.C."/>
            <person name="Bujdoso N."/>
            <person name="Piofczyk T."/>
            <person name="de Lorenzo L."/>
            <person name="Barrero-Sicilia C."/>
            <person name="Mateos I."/>
            <person name="Piednoel M."/>
            <person name="Hagmann J."/>
            <person name="Chen-Min-Tao R."/>
            <person name="Iglesias-Fernandez R."/>
            <person name="Schuster S.C."/>
            <person name="Alonso-Blanco C."/>
            <person name="Roudier F."/>
            <person name="Carbonero P."/>
            <person name="Paz-Ares J."/>
            <person name="Davis S.J."/>
            <person name="Pecinka A."/>
            <person name="Quesneville H."/>
            <person name="Colot V."/>
            <person name="Lysak M.A."/>
            <person name="Weigel D."/>
            <person name="Coupland G."/>
            <person name="Schneeberger K."/>
        </authorList>
    </citation>
    <scope>NUCLEOTIDE SEQUENCE [LARGE SCALE GENOMIC DNA]</scope>
    <source>
        <strain evidence="3">cv. Pajares</strain>
    </source>
</reference>
<keyword evidence="3" id="KW-1185">Reference proteome</keyword>
<evidence type="ECO:0000313" key="2">
    <source>
        <dbReference type="EMBL" id="KFK36194.1"/>
    </source>
</evidence>
<dbReference type="AlphaFoldDB" id="A0A087H242"/>
<feature type="region of interest" description="Disordered" evidence="1">
    <location>
        <begin position="230"/>
        <end position="249"/>
    </location>
</feature>
<sequence>MFVFSPTKCCKLVPMDVFPPPSSAPTNQTNRLNLFTLRRWWIRPKLLNPLRPPEPPDPPDPPDLLYPSPPPSPFPILGSFSSATPLPVIYSLTVNLVLEIDSFVSTEVDMPDSPPSSRKDTYPSIPAPPTWIGYFPVPLQTLTGFLPGRCVSPLKGSYHEVITKPLLHHVSNQLWAWSNKIFGIYGPIRSSFHGSLSSQQKSYSDDEFYCILAENFVSVYTRMTIFPHSSLVERPSSPSSSTKKRTIPPSSRVVLSSSLFIRVVESPSFMPGTIKSHGKVTIQRLSGFAAKSPLTHPKHVLDSLSIFRDEISILVLIKYQLCCIMLRGCLIPSFVWFDK</sequence>
<evidence type="ECO:0000256" key="1">
    <source>
        <dbReference type="SAM" id="MobiDB-lite"/>
    </source>
</evidence>
<gene>
    <name evidence="2" type="ordered locus">AALP_Aa4g090200</name>
</gene>
<evidence type="ECO:0000313" key="3">
    <source>
        <dbReference type="Proteomes" id="UP000029120"/>
    </source>
</evidence>
<dbReference type="Gramene" id="KFK36194">
    <property type="protein sequence ID" value="KFK36194"/>
    <property type="gene ID" value="AALP_AA4G090200"/>
</dbReference>
<organism evidence="2 3">
    <name type="scientific">Arabis alpina</name>
    <name type="common">Alpine rock-cress</name>
    <dbReference type="NCBI Taxonomy" id="50452"/>
    <lineage>
        <taxon>Eukaryota</taxon>
        <taxon>Viridiplantae</taxon>
        <taxon>Streptophyta</taxon>
        <taxon>Embryophyta</taxon>
        <taxon>Tracheophyta</taxon>
        <taxon>Spermatophyta</taxon>
        <taxon>Magnoliopsida</taxon>
        <taxon>eudicotyledons</taxon>
        <taxon>Gunneridae</taxon>
        <taxon>Pentapetalae</taxon>
        <taxon>rosids</taxon>
        <taxon>malvids</taxon>
        <taxon>Brassicales</taxon>
        <taxon>Brassicaceae</taxon>
        <taxon>Arabideae</taxon>
        <taxon>Arabis</taxon>
    </lineage>
</organism>
<accession>A0A087H242</accession>
<feature type="compositionally biased region" description="Low complexity" evidence="1">
    <location>
        <begin position="234"/>
        <end position="249"/>
    </location>
</feature>
<protein>
    <submittedName>
        <fullName evidence="2">Uncharacterized protein</fullName>
    </submittedName>
</protein>
<dbReference type="EMBL" id="CM002872">
    <property type="protein sequence ID" value="KFK36194.1"/>
    <property type="molecule type" value="Genomic_DNA"/>
</dbReference>
<dbReference type="Proteomes" id="UP000029120">
    <property type="component" value="Chromosome 4"/>
</dbReference>